<keyword evidence="2" id="KW-1185">Reference proteome</keyword>
<organism evidence="1 2">
    <name type="scientific">Piscirickettsia salmonis</name>
    <dbReference type="NCBI Taxonomy" id="1238"/>
    <lineage>
        <taxon>Bacteria</taxon>
        <taxon>Pseudomonadati</taxon>
        <taxon>Pseudomonadota</taxon>
        <taxon>Gammaproteobacteria</taxon>
        <taxon>Thiotrichales</taxon>
        <taxon>Piscirickettsiaceae</taxon>
        <taxon>Piscirickettsia</taxon>
    </lineage>
</organism>
<gene>
    <name evidence="1" type="ORF">Psal009_03366</name>
</gene>
<reference evidence="1 2" key="1">
    <citation type="submission" date="2019-04" db="EMBL/GenBank/DDBJ databases">
        <title>Complete genome sequencing of Piscirickettsia salmonis strain Psal-009.</title>
        <authorList>
            <person name="Schober I."/>
            <person name="Bunk B."/>
            <person name="Sproer C."/>
            <person name="Carril G.P."/>
            <person name="Riedel T."/>
            <person name="Flores-Herrera P.A."/>
            <person name="Nourdin-Galindo G."/>
            <person name="Marshall S.H."/>
            <person name="Overmann J."/>
        </authorList>
    </citation>
    <scope>NUCLEOTIDE SEQUENCE [LARGE SCALE GENOMIC DNA]</scope>
    <source>
        <strain evidence="1 2">Psal-009</strain>
    </source>
</reference>
<protein>
    <submittedName>
        <fullName evidence="1">Uncharacterized protein</fullName>
    </submittedName>
</protein>
<dbReference type="EMBL" id="CP038908">
    <property type="protein sequence ID" value="QGO07414.1"/>
    <property type="molecule type" value="Genomic_DNA"/>
</dbReference>
<evidence type="ECO:0000313" key="2">
    <source>
        <dbReference type="Proteomes" id="UP000422232"/>
    </source>
</evidence>
<evidence type="ECO:0000313" key="1">
    <source>
        <dbReference type="EMBL" id="QGO07414.1"/>
    </source>
</evidence>
<dbReference type="GeneID" id="66742298"/>
<dbReference type="Proteomes" id="UP000422232">
    <property type="component" value="Chromosome"/>
</dbReference>
<accession>A0A9Q5YL99</accession>
<sequence length="102" mass="10750">MQAIGAFQAGLAAINAGAGELREHANEIAHFSIPRGTVAEQEHRPAVVAVNELTQTERPAHFGQNMVRPMVGLLEASNQAQVGAKVLQIASDTLGSLIDIRA</sequence>
<name>A0A9Q5YL99_PISSA</name>
<dbReference type="AlphaFoldDB" id="A0A9Q5YL99"/>
<proteinExistence type="predicted"/>
<dbReference type="RefSeq" id="WP_016211201.1">
    <property type="nucleotide sequence ID" value="NZ_CP012413.1"/>
</dbReference>